<accession>A0A0L8H908</accession>
<organism evidence="5">
    <name type="scientific">Octopus bimaculoides</name>
    <name type="common">California two-spotted octopus</name>
    <dbReference type="NCBI Taxonomy" id="37653"/>
    <lineage>
        <taxon>Eukaryota</taxon>
        <taxon>Metazoa</taxon>
        <taxon>Spiralia</taxon>
        <taxon>Lophotrochozoa</taxon>
        <taxon>Mollusca</taxon>
        <taxon>Cephalopoda</taxon>
        <taxon>Coleoidea</taxon>
        <taxon>Octopodiformes</taxon>
        <taxon>Octopoda</taxon>
        <taxon>Incirrata</taxon>
        <taxon>Octopodidae</taxon>
        <taxon>Octopus</taxon>
    </lineage>
</organism>
<dbReference type="Pfam" id="PF00023">
    <property type="entry name" value="Ank"/>
    <property type="match status" value="1"/>
</dbReference>
<dbReference type="KEGG" id="obi:106872063"/>
<dbReference type="STRING" id="37653.A0A0L8H908"/>
<protein>
    <recommendedName>
        <fullName evidence="4">SOCS box domain-containing protein</fullName>
    </recommendedName>
</protein>
<dbReference type="InterPro" id="IPR036770">
    <property type="entry name" value="Ankyrin_rpt-contain_sf"/>
</dbReference>
<evidence type="ECO:0000259" key="4">
    <source>
        <dbReference type="PROSITE" id="PS50225"/>
    </source>
</evidence>
<dbReference type="SUPFAM" id="SSF158235">
    <property type="entry name" value="SOCS box-like"/>
    <property type="match status" value="1"/>
</dbReference>
<dbReference type="InterPro" id="IPR001496">
    <property type="entry name" value="SOCS_box"/>
</dbReference>
<dbReference type="Pfam" id="PF07525">
    <property type="entry name" value="SOCS_box"/>
    <property type="match status" value="1"/>
</dbReference>
<dbReference type="OrthoDB" id="2157354at2759"/>
<dbReference type="Gene3D" id="1.10.750.20">
    <property type="entry name" value="SOCS box"/>
    <property type="match status" value="1"/>
</dbReference>
<feature type="domain" description="SOCS box" evidence="4">
    <location>
        <begin position="357"/>
        <end position="405"/>
    </location>
</feature>
<dbReference type="PROSITE" id="PS50225">
    <property type="entry name" value="SOCS"/>
    <property type="match status" value="1"/>
</dbReference>
<evidence type="ECO:0000256" key="1">
    <source>
        <dbReference type="ARBA" id="ARBA00022737"/>
    </source>
</evidence>
<dbReference type="EMBL" id="KQ418812">
    <property type="protein sequence ID" value="KOF85766.1"/>
    <property type="molecule type" value="Genomic_DNA"/>
</dbReference>
<reference evidence="5" key="1">
    <citation type="submission" date="2015-07" db="EMBL/GenBank/DDBJ databases">
        <title>MeaNS - Measles Nucleotide Surveillance Program.</title>
        <authorList>
            <person name="Tran T."/>
            <person name="Druce J."/>
        </authorList>
    </citation>
    <scope>NUCLEOTIDE SEQUENCE</scope>
    <source>
        <strain evidence="5">UCB-OBI-ISO-001</strain>
        <tissue evidence="5">Gonad</tissue>
    </source>
</reference>
<dbReference type="PANTHER" id="PTHR24198">
    <property type="entry name" value="ANKYRIN REPEAT AND PROTEIN KINASE DOMAIN-CONTAINING PROTEIN"/>
    <property type="match status" value="1"/>
</dbReference>
<dbReference type="SMART" id="SM00248">
    <property type="entry name" value="ANK"/>
    <property type="match status" value="3"/>
</dbReference>
<dbReference type="Pfam" id="PF12796">
    <property type="entry name" value="Ank_2"/>
    <property type="match status" value="1"/>
</dbReference>
<feature type="repeat" description="ANK" evidence="3">
    <location>
        <begin position="37"/>
        <end position="69"/>
    </location>
</feature>
<dbReference type="PROSITE" id="PS50088">
    <property type="entry name" value="ANK_REPEAT"/>
    <property type="match status" value="1"/>
</dbReference>
<dbReference type="SMART" id="SM00969">
    <property type="entry name" value="SOCS_box"/>
    <property type="match status" value="1"/>
</dbReference>
<proteinExistence type="predicted"/>
<dbReference type="GO" id="GO:0035556">
    <property type="term" value="P:intracellular signal transduction"/>
    <property type="evidence" value="ECO:0007669"/>
    <property type="project" value="InterPro"/>
</dbReference>
<dbReference type="Gene3D" id="1.25.40.20">
    <property type="entry name" value="Ankyrin repeat-containing domain"/>
    <property type="match status" value="1"/>
</dbReference>
<evidence type="ECO:0000256" key="3">
    <source>
        <dbReference type="PROSITE-ProRule" id="PRU00023"/>
    </source>
</evidence>
<dbReference type="CDD" id="cd03587">
    <property type="entry name" value="SOCS"/>
    <property type="match status" value="1"/>
</dbReference>
<sequence length="405" mass="46341">MYGQLLRAVQDGDADDLRRLCNDFITDISVTPLNPGNTLAPVEVACKNGNTELVKIFLENGCSPNLPTSKGRLIHTVLDSMKSGAINLREGRDLINFMIKKDLQLSIVDIKGDSPLQLVAELGDVETLEIIIEHSPAKHQCERSIGSGFIPLHTSVMRGDLDCVDRLLRRYPAKFINLCDQNGETALNHSLKMIRNNVKYLRTDNGVICLEQNPDQLRLFGHQCKFVGIMEMLLSMGAEPNSLYFENNFDTSRRQQSMLPLCIALSILSMYEMRYVHKVEPASLDLEKTEDYMNLYQSILQTSEEFLNLYKSVVRLLVLWGAKLEKTSRVYYKNLFANCPIVQNLIDEVFDYWSFVRFTKNKPKKLGHLCRQIIRTRLRQTKSLHSIDSLPLPANLKEYVKLNYF</sequence>
<evidence type="ECO:0000256" key="2">
    <source>
        <dbReference type="ARBA" id="ARBA00023043"/>
    </source>
</evidence>
<name>A0A0L8H908_OCTBM</name>
<dbReference type="OMA" id="VQYSHIA"/>
<keyword evidence="2 3" id="KW-0040">ANK repeat</keyword>
<dbReference type="AlphaFoldDB" id="A0A0L8H908"/>
<dbReference type="PANTHER" id="PTHR24198:SF165">
    <property type="entry name" value="ANKYRIN REPEAT-CONTAINING PROTEIN-RELATED"/>
    <property type="match status" value="1"/>
</dbReference>
<gene>
    <name evidence="5" type="ORF">OCBIM_22019767mg</name>
</gene>
<dbReference type="InterPro" id="IPR036036">
    <property type="entry name" value="SOCS_box-like_dom_sf"/>
</dbReference>
<keyword evidence="1" id="KW-0677">Repeat</keyword>
<evidence type="ECO:0000313" key="5">
    <source>
        <dbReference type="EMBL" id="KOF85766.1"/>
    </source>
</evidence>
<dbReference type="InterPro" id="IPR002110">
    <property type="entry name" value="Ankyrin_rpt"/>
</dbReference>
<dbReference type="SUPFAM" id="SSF48403">
    <property type="entry name" value="Ankyrin repeat"/>
    <property type="match status" value="1"/>
</dbReference>